<reference evidence="4 5" key="1">
    <citation type="journal article" date="2016" name="PLoS Pathog.">
        <title>Biosynthesis of antibiotic leucinostatins in bio-control fungus Purpureocillium lilacinum and their inhibition on phytophthora revealed by genome mining.</title>
        <authorList>
            <person name="Wang G."/>
            <person name="Liu Z."/>
            <person name="Lin R."/>
            <person name="Li E."/>
            <person name="Mao Z."/>
            <person name="Ling J."/>
            <person name="Yang Y."/>
            <person name="Yin W.B."/>
            <person name="Xie B."/>
        </authorList>
    </citation>
    <scope>NUCLEOTIDE SEQUENCE [LARGE SCALE GENOMIC DNA]</scope>
    <source>
        <strain evidence="4">170</strain>
    </source>
</reference>
<evidence type="ECO:0000256" key="3">
    <source>
        <dbReference type="PROSITE-ProRule" id="PRU00221"/>
    </source>
</evidence>
<evidence type="ECO:0000313" key="5">
    <source>
        <dbReference type="Proteomes" id="UP000078397"/>
    </source>
</evidence>
<dbReference type="Proteomes" id="UP000078397">
    <property type="component" value="Unassembled WGS sequence"/>
</dbReference>
<dbReference type="Gene3D" id="2.130.10.10">
    <property type="entry name" value="YVTN repeat-like/Quinoprotein amine dehydrogenase"/>
    <property type="match status" value="2"/>
</dbReference>
<dbReference type="PANTHER" id="PTHR22889">
    <property type="entry name" value="WD REPEAT-CONTAINING PROTEIN 89"/>
    <property type="match status" value="1"/>
</dbReference>
<dbReference type="SUPFAM" id="SSF50978">
    <property type="entry name" value="WD40 repeat-like"/>
    <property type="match status" value="1"/>
</dbReference>
<dbReference type="KEGG" id="pchm:VFPPC_18058"/>
<evidence type="ECO:0000256" key="2">
    <source>
        <dbReference type="ARBA" id="ARBA00022737"/>
    </source>
</evidence>
<dbReference type="Pfam" id="PF00400">
    <property type="entry name" value="WD40"/>
    <property type="match status" value="3"/>
</dbReference>
<dbReference type="PANTHER" id="PTHR22889:SF0">
    <property type="entry name" value="WD REPEAT-CONTAINING PROTEIN 89"/>
    <property type="match status" value="1"/>
</dbReference>
<keyword evidence="1 3" id="KW-0853">WD repeat</keyword>
<dbReference type="AlphaFoldDB" id="A0A219APU5"/>
<dbReference type="GeneID" id="28856654"/>
<comment type="caution">
    <text evidence="4">The sequence shown here is derived from an EMBL/GenBank/DDBJ whole genome shotgun (WGS) entry which is preliminary data.</text>
</comment>
<dbReference type="PROSITE" id="PS50082">
    <property type="entry name" value="WD_REPEATS_2"/>
    <property type="match status" value="2"/>
</dbReference>
<feature type="repeat" description="WD" evidence="3">
    <location>
        <begin position="149"/>
        <end position="184"/>
    </location>
</feature>
<dbReference type="SMART" id="SM00320">
    <property type="entry name" value="WD40"/>
    <property type="match status" value="5"/>
</dbReference>
<dbReference type="RefSeq" id="XP_022285278.1">
    <property type="nucleotide sequence ID" value="XM_022429718.1"/>
</dbReference>
<dbReference type="OrthoDB" id="25131at2759"/>
<feature type="repeat" description="WD" evidence="3">
    <location>
        <begin position="310"/>
        <end position="335"/>
    </location>
</feature>
<keyword evidence="5" id="KW-1185">Reference proteome</keyword>
<dbReference type="EMBL" id="LSBJ02000006">
    <property type="protein sequence ID" value="OWT42803.1"/>
    <property type="molecule type" value="Genomic_DNA"/>
</dbReference>
<dbReference type="InterPro" id="IPR015943">
    <property type="entry name" value="WD40/YVTN_repeat-like_dom_sf"/>
</dbReference>
<accession>A0A219APU5</accession>
<proteinExistence type="predicted"/>
<protein>
    <submittedName>
        <fullName evidence="4">Guanine nucleotide-binding protein beta subunit-like protein</fullName>
    </submittedName>
</protein>
<dbReference type="PROSITE" id="PS00678">
    <property type="entry name" value="WD_REPEATS_1"/>
    <property type="match status" value="1"/>
</dbReference>
<dbReference type="InterPro" id="IPR001680">
    <property type="entry name" value="WD40_rpt"/>
</dbReference>
<sequence length="335" mass="36255">MYTLNNIATHHFAGPEDVYVLDVNRTEAGLAAISSDQHLSLLSPARLSDGPVASWKTEHGNLTTLRIFDGSNALVCTAGEDGTVGVWDLRLRGADARVAQFNAAQSPILSMACSPSTQTIAVGTELQNHTASIFLWDVRSTPSPKAHYQEVHSDDITELAFHPTQPAFLLSGSTDGLVNIYDTRITDEDDLTLQTFNHNSSIHHAKFLTDTEVVALSHDEQFALYDMDEGRENGDAAQSWGDLRGVLGCQYVADVMGKTDGSGAIIGAGAQEKQMFELVFLARNQGQGAKWVLDREGSVGLPGAHGEEIVRSFCFFDDAQVVFTAGEDGNVKGWR</sequence>
<evidence type="ECO:0000256" key="1">
    <source>
        <dbReference type="ARBA" id="ARBA00022574"/>
    </source>
</evidence>
<evidence type="ECO:0000313" key="4">
    <source>
        <dbReference type="EMBL" id="OWT42803.1"/>
    </source>
</evidence>
<dbReference type="InterPro" id="IPR019775">
    <property type="entry name" value="WD40_repeat_CS"/>
</dbReference>
<dbReference type="InterPro" id="IPR036322">
    <property type="entry name" value="WD40_repeat_dom_sf"/>
</dbReference>
<dbReference type="STRING" id="1380566.A0A219APU5"/>
<keyword evidence="2" id="KW-0677">Repeat</keyword>
<gene>
    <name evidence="4" type="ORF">VFPPC_18058</name>
</gene>
<name>A0A219APU5_METCM</name>
<organism evidence="4 5">
    <name type="scientific">Pochonia chlamydosporia 170</name>
    <dbReference type="NCBI Taxonomy" id="1380566"/>
    <lineage>
        <taxon>Eukaryota</taxon>
        <taxon>Fungi</taxon>
        <taxon>Dikarya</taxon>
        <taxon>Ascomycota</taxon>
        <taxon>Pezizomycotina</taxon>
        <taxon>Sordariomycetes</taxon>
        <taxon>Hypocreomycetidae</taxon>
        <taxon>Hypocreales</taxon>
        <taxon>Clavicipitaceae</taxon>
        <taxon>Pochonia</taxon>
    </lineage>
</organism>
<dbReference type="InterPro" id="IPR039328">
    <property type="entry name" value="WDR89"/>
</dbReference>